<dbReference type="EMBL" id="JAEKJZ010000003">
    <property type="protein sequence ID" value="MBN9672027.1"/>
    <property type="molecule type" value="Genomic_DNA"/>
</dbReference>
<protein>
    <submittedName>
        <fullName evidence="2">Uncharacterized protein</fullName>
    </submittedName>
</protein>
<reference evidence="2" key="1">
    <citation type="submission" date="2020-12" db="EMBL/GenBank/DDBJ databases">
        <title>Oil enriched cultivation method for isolating marine PHA-producing bacteria.</title>
        <authorList>
            <person name="Zheng W."/>
            <person name="Yu S."/>
            <person name="Huang Y."/>
        </authorList>
    </citation>
    <scope>NUCLEOTIDE SEQUENCE</scope>
    <source>
        <strain evidence="2">SY-2-12</strain>
    </source>
</reference>
<evidence type="ECO:0000256" key="1">
    <source>
        <dbReference type="SAM" id="SignalP"/>
    </source>
</evidence>
<feature type="signal peptide" evidence="1">
    <location>
        <begin position="1"/>
        <end position="21"/>
    </location>
</feature>
<comment type="caution">
    <text evidence="2">The sequence shown here is derived from an EMBL/GenBank/DDBJ whole genome shotgun (WGS) entry which is preliminary data.</text>
</comment>
<dbReference type="SUPFAM" id="SSF52096">
    <property type="entry name" value="ClpP/crotonase"/>
    <property type="match status" value="1"/>
</dbReference>
<dbReference type="RefSeq" id="WP_207141865.1">
    <property type="nucleotide sequence ID" value="NZ_JAEKJZ010000003.1"/>
</dbReference>
<evidence type="ECO:0000313" key="3">
    <source>
        <dbReference type="Proteomes" id="UP000664096"/>
    </source>
</evidence>
<dbReference type="Proteomes" id="UP000664096">
    <property type="component" value="Unassembled WGS sequence"/>
</dbReference>
<proteinExistence type="predicted"/>
<organism evidence="2 3">
    <name type="scientific">Roseibium aggregatum</name>
    <dbReference type="NCBI Taxonomy" id="187304"/>
    <lineage>
        <taxon>Bacteria</taxon>
        <taxon>Pseudomonadati</taxon>
        <taxon>Pseudomonadota</taxon>
        <taxon>Alphaproteobacteria</taxon>
        <taxon>Hyphomicrobiales</taxon>
        <taxon>Stappiaceae</taxon>
        <taxon>Roseibium</taxon>
    </lineage>
</organism>
<evidence type="ECO:0000313" key="2">
    <source>
        <dbReference type="EMBL" id="MBN9672027.1"/>
    </source>
</evidence>
<accession>A0A939J4V8</accession>
<keyword evidence="1" id="KW-0732">Signal</keyword>
<dbReference type="InterPro" id="IPR029045">
    <property type="entry name" value="ClpP/crotonase-like_dom_sf"/>
</dbReference>
<feature type="chain" id="PRO_5037168245" evidence="1">
    <location>
        <begin position="22"/>
        <end position="485"/>
    </location>
</feature>
<name>A0A939J4V8_9HYPH</name>
<dbReference type="AlphaFoldDB" id="A0A939J4V8"/>
<gene>
    <name evidence="2" type="ORF">JF539_16875</name>
</gene>
<sequence length="485" mass="51690">MKNFWLYFFSLAILVAGVSSANSAEIAVGGDRSLNCIATISGPIATGDAQKLKSFLDDLSGRSNESINGVSLLALQDGNTRARLCLDSPGGSLAEAVRMADLLLKDFGSNYWVNSLGTAVPSGATCASACAVFFMAGGENTESDIGRVADRVLHVNGILGFHSISISLPEANYSRDDVGKAFGLALKSMGAVATRMEALRLRLSLLQTMLATAPEDMYYVETIGDAAHWNIQLAGLPILRQPTPANIHAACSKLSRQLTPEDGSTATNYAHEKVQDGSNGVLQHRLWPENDIRRDAFQSYNQAEDGRIDFVSDGGTELGDIGCRGSYDPSTGELVASVEASNGWTLAVPNAFLYPGGMSLRVILGLAEGGGDLAPDLVIAQKSEAPVDTTCLVFKGENKTDEDPCRKTVVTTLNAGLHSHGIESYQWPSGGKTVVEREEGKVLINGAVAEELWRKTKPKAVAEETDISCLKNSASGNVFCYRRVY</sequence>